<dbReference type="EMBL" id="CACRZD030000004">
    <property type="protein sequence ID" value="CAA6658153.1"/>
    <property type="molecule type" value="Genomic_DNA"/>
</dbReference>
<keyword evidence="11" id="KW-1185">Reference proteome</keyword>
<dbReference type="GO" id="GO:0008023">
    <property type="term" value="C:transcription elongation factor complex"/>
    <property type="evidence" value="ECO:0007669"/>
    <property type="project" value="TreeGrafter"/>
</dbReference>
<dbReference type="PANTHER" id="PTHR12896:SF1">
    <property type="entry name" value="ELONGATOR COMPLEX PROTEIN 4"/>
    <property type="match status" value="1"/>
</dbReference>
<dbReference type="EMBL" id="LR743591">
    <property type="protein sequence ID" value="CAA2618436.1"/>
    <property type="molecule type" value="Genomic_DNA"/>
</dbReference>
<dbReference type="GO" id="GO:0002098">
    <property type="term" value="P:tRNA wobble uridine modification"/>
    <property type="evidence" value="ECO:0007669"/>
    <property type="project" value="InterPro"/>
</dbReference>
<protein>
    <recommendedName>
        <fullName evidence="5">Elongator complex protein 4</fullName>
    </recommendedName>
</protein>
<dbReference type="GO" id="GO:0033588">
    <property type="term" value="C:elongator holoenzyme complex"/>
    <property type="evidence" value="ECO:0007669"/>
    <property type="project" value="InterPro"/>
</dbReference>
<proteinExistence type="inferred from homology"/>
<dbReference type="AlphaFoldDB" id="A0A7I8IL75"/>
<dbReference type="Gene3D" id="3.40.50.300">
    <property type="entry name" value="P-loop containing nucleotide triphosphate hydrolases"/>
    <property type="match status" value="1"/>
</dbReference>
<dbReference type="PANTHER" id="PTHR12896">
    <property type="entry name" value="PAX6 NEIGHBOR PROTEIN PAXNEB"/>
    <property type="match status" value="1"/>
</dbReference>
<evidence type="ECO:0000256" key="9">
    <source>
        <dbReference type="SAM" id="MobiDB-lite"/>
    </source>
</evidence>
<evidence type="ECO:0000256" key="8">
    <source>
        <dbReference type="ARBA" id="ARBA00023242"/>
    </source>
</evidence>
<evidence type="ECO:0000256" key="5">
    <source>
        <dbReference type="ARBA" id="ARBA00020265"/>
    </source>
</evidence>
<reference evidence="10 11" key="1">
    <citation type="submission" date="2019-12" db="EMBL/GenBank/DDBJ databases">
        <authorList>
            <person name="Scholz U."/>
            <person name="Mascher M."/>
            <person name="Fiebig A."/>
        </authorList>
    </citation>
    <scope>NUCLEOTIDE SEQUENCE</scope>
</reference>
<feature type="compositionally biased region" description="Polar residues" evidence="9">
    <location>
        <begin position="430"/>
        <end position="439"/>
    </location>
</feature>
<dbReference type="Proteomes" id="UP001189122">
    <property type="component" value="Unassembled WGS sequence"/>
</dbReference>
<evidence type="ECO:0000256" key="2">
    <source>
        <dbReference type="ARBA" id="ARBA00004496"/>
    </source>
</evidence>
<dbReference type="GO" id="GO:0005737">
    <property type="term" value="C:cytoplasm"/>
    <property type="evidence" value="ECO:0007669"/>
    <property type="project" value="UniProtKB-SubCell"/>
</dbReference>
<evidence type="ECO:0000256" key="4">
    <source>
        <dbReference type="ARBA" id="ARBA00007573"/>
    </source>
</evidence>
<evidence type="ECO:0000256" key="6">
    <source>
        <dbReference type="ARBA" id="ARBA00022490"/>
    </source>
</evidence>
<dbReference type="Pfam" id="PF05625">
    <property type="entry name" value="PAXNEB"/>
    <property type="match status" value="1"/>
</dbReference>
<comment type="subcellular location">
    <subcellularLocation>
        <location evidence="2">Cytoplasm</location>
    </subcellularLocation>
    <subcellularLocation>
        <location evidence="1">Nucleus</location>
    </subcellularLocation>
</comment>
<comment type="pathway">
    <text evidence="3">tRNA modification; 5-methoxycarbonylmethyl-2-thiouridine-tRNA biosynthesis.</text>
</comment>
<feature type="region of interest" description="Disordered" evidence="9">
    <location>
        <begin position="404"/>
        <end position="439"/>
    </location>
</feature>
<dbReference type="UniPathway" id="UPA00988"/>
<keyword evidence="8" id="KW-0539">Nucleus</keyword>
<organism evidence="10">
    <name type="scientific">Spirodela intermedia</name>
    <name type="common">Intermediate duckweed</name>
    <dbReference type="NCBI Taxonomy" id="51605"/>
    <lineage>
        <taxon>Eukaryota</taxon>
        <taxon>Viridiplantae</taxon>
        <taxon>Streptophyta</taxon>
        <taxon>Embryophyta</taxon>
        <taxon>Tracheophyta</taxon>
        <taxon>Spermatophyta</taxon>
        <taxon>Magnoliopsida</taxon>
        <taxon>Liliopsida</taxon>
        <taxon>Araceae</taxon>
        <taxon>Lemnoideae</taxon>
        <taxon>Spirodela</taxon>
    </lineage>
</organism>
<dbReference type="InterPro" id="IPR008728">
    <property type="entry name" value="Elongator_complex_protein_4"/>
</dbReference>
<gene>
    <name evidence="10" type="ORF">SI7747_04004603</name>
</gene>
<evidence type="ECO:0000256" key="7">
    <source>
        <dbReference type="ARBA" id="ARBA00022694"/>
    </source>
</evidence>
<keyword evidence="6" id="KW-0963">Cytoplasm</keyword>
<evidence type="ECO:0000256" key="3">
    <source>
        <dbReference type="ARBA" id="ARBA00005043"/>
    </source>
</evidence>
<evidence type="ECO:0000313" key="10">
    <source>
        <dbReference type="EMBL" id="CAA2618436.1"/>
    </source>
</evidence>
<comment type="similarity">
    <text evidence="4">Belongs to the ELP4 family.</text>
</comment>
<sequence length="439" mass="47195">MARRMLAPVGMGKVSSVIIYINTRHSWFLLRYLSGDLKVTTDPAPCARAHLPAASGEQTFGDLSRRSPATAAAAGVKRGPNAALYVSSGIPPSTVLHLSHLPAILGGGFLLGSLVMIVEDAEAPHHLLLLRNFMAQGLIHTQPLLFASSTVDPGRSWAPCPAPCRPSSSASSSSAQLAKGIVLPAADDHLQPQVGLRIAWQYRKYFGPQKDAPQGNNGDKKEFSCEFDLRKPLDKHLLIGEHIESARVQDYPNLGSLLDHCCAFLSRLQKNDSGIQCAGRIVIQSLCAPQCGFSKLDWDMISFIRSLKAALRASNGVAVLSFPASVLPPSFSVRWKHLADTLLSVSAIQDEDKNLAQLLSGYQDMVGFLKVHKVAQLNTQVPTIPEARTFSLKLQRRRSLVLEPLNQAPVSNGSDGSSDRSSGSCGSSNPHPLTSDTSS</sequence>
<accession>A0A7I8IL75</accession>
<keyword evidence="7" id="KW-0819">tRNA processing</keyword>
<feature type="compositionally biased region" description="Low complexity" evidence="9">
    <location>
        <begin position="411"/>
        <end position="429"/>
    </location>
</feature>
<name>A0A7I8IL75_SPIIN</name>
<evidence type="ECO:0000256" key="1">
    <source>
        <dbReference type="ARBA" id="ARBA00004123"/>
    </source>
</evidence>
<evidence type="ECO:0000313" key="11">
    <source>
        <dbReference type="Proteomes" id="UP001189122"/>
    </source>
</evidence>
<dbReference type="InterPro" id="IPR027417">
    <property type="entry name" value="P-loop_NTPase"/>
</dbReference>